<feature type="domain" description="ParB-like N-terminal" evidence="1">
    <location>
        <begin position="32"/>
        <end position="128"/>
    </location>
</feature>
<dbReference type="SUPFAM" id="SSF110849">
    <property type="entry name" value="ParB/Sulfiredoxin"/>
    <property type="match status" value="1"/>
</dbReference>
<protein>
    <recommendedName>
        <fullName evidence="1">ParB-like N-terminal domain-containing protein</fullName>
    </recommendedName>
</protein>
<name>A0AAN4W5H8_9BACT</name>
<dbReference type="CDD" id="cd16387">
    <property type="entry name" value="ParB_N_Srx"/>
    <property type="match status" value="1"/>
</dbReference>
<dbReference type="Gene3D" id="3.90.1530.10">
    <property type="entry name" value="Conserved hypothetical protein from pyrococcus furiosus pfu- 392566-001, ParB domain"/>
    <property type="match status" value="1"/>
</dbReference>
<dbReference type="RefSeq" id="WP_338240107.1">
    <property type="nucleotide sequence ID" value="NZ_BQKE01000011.1"/>
</dbReference>
<accession>A0AAN4W5H8</accession>
<evidence type="ECO:0000313" key="3">
    <source>
        <dbReference type="Proteomes" id="UP001310022"/>
    </source>
</evidence>
<evidence type="ECO:0000259" key="1">
    <source>
        <dbReference type="SMART" id="SM00470"/>
    </source>
</evidence>
<organism evidence="2 3">
    <name type="scientific">Persicobacter diffluens</name>
    <dbReference type="NCBI Taxonomy" id="981"/>
    <lineage>
        <taxon>Bacteria</taxon>
        <taxon>Pseudomonadati</taxon>
        <taxon>Bacteroidota</taxon>
        <taxon>Cytophagia</taxon>
        <taxon>Cytophagales</taxon>
        <taxon>Persicobacteraceae</taxon>
        <taxon>Persicobacter</taxon>
    </lineage>
</organism>
<dbReference type="InterPro" id="IPR003115">
    <property type="entry name" value="ParB_N"/>
</dbReference>
<dbReference type="Proteomes" id="UP001310022">
    <property type="component" value="Unassembled WGS sequence"/>
</dbReference>
<gene>
    <name evidence="2" type="ORF">PEDI_55930</name>
</gene>
<evidence type="ECO:0000313" key="2">
    <source>
        <dbReference type="EMBL" id="GJM65041.1"/>
    </source>
</evidence>
<keyword evidence="3" id="KW-1185">Reference proteome</keyword>
<dbReference type="EMBL" id="BQKE01000011">
    <property type="protein sequence ID" value="GJM65041.1"/>
    <property type="molecule type" value="Genomic_DNA"/>
</dbReference>
<dbReference type="InterPro" id="IPR036086">
    <property type="entry name" value="ParB/Sulfiredoxin_sf"/>
</dbReference>
<dbReference type="SMART" id="SM00470">
    <property type="entry name" value="ParB"/>
    <property type="match status" value="1"/>
</dbReference>
<proteinExistence type="predicted"/>
<sequence>MKINKRSTSSNPLQNTNLMARSEAAKEYKKYGMISAEELITLPEIESHIALLSEQEVTLLKEDIQHRGIVDPLATFKDATGKVILVDGHHRLKCVKTLFLEKKLTDDKIPVFEVEELKGISLQSLDPVFAYMNKKQMARRNISANYKTYLMGQEYVAAQDRGETDLLKTFAKRYHCHENTISNAVLYFKGASILKSRLEEAEFQALIGVSDEKAPYTKAEVMAIGKTNGVEESPKPKQSKTFIEKTSKSVESTFLKIAKHKNQEEKKALIEQIKRMIQALEEEL</sequence>
<dbReference type="AlphaFoldDB" id="A0AAN4W5H8"/>
<comment type="caution">
    <text evidence="2">The sequence shown here is derived from an EMBL/GenBank/DDBJ whole genome shotgun (WGS) entry which is preliminary data.</text>
</comment>
<reference evidence="2 3" key="1">
    <citation type="submission" date="2021-12" db="EMBL/GenBank/DDBJ databases">
        <title>Genome sequencing of bacteria with rrn-lacking chromosome and rrn-plasmid.</title>
        <authorList>
            <person name="Anda M."/>
            <person name="Iwasaki W."/>
        </authorList>
    </citation>
    <scope>NUCLEOTIDE SEQUENCE [LARGE SCALE GENOMIC DNA]</scope>
    <source>
        <strain evidence="2 3">NBRC 15940</strain>
    </source>
</reference>